<evidence type="ECO:0008006" key="4">
    <source>
        <dbReference type="Google" id="ProtNLM"/>
    </source>
</evidence>
<feature type="compositionally biased region" description="Polar residues" evidence="1">
    <location>
        <begin position="1"/>
        <end position="12"/>
    </location>
</feature>
<proteinExistence type="predicted"/>
<gene>
    <name evidence="2" type="ORF">J2W31_004721</name>
</gene>
<accession>A0AAW8D5S0</accession>
<dbReference type="RefSeq" id="WP_307686215.1">
    <property type="nucleotide sequence ID" value="NZ_JAUSRD010000013.1"/>
</dbReference>
<feature type="region of interest" description="Disordered" evidence="1">
    <location>
        <begin position="1"/>
        <end position="92"/>
    </location>
</feature>
<protein>
    <recommendedName>
        <fullName evidence="4">Stress-induced protein</fullName>
    </recommendedName>
</protein>
<sequence length="92" mass="9475">MASITTRTQSDTDPIGPHDDNPPSRGKLERGGTPGSAPLNFDDDEIYSGRSKTRDGGTTHAAGGDSGKVGPPAEQLSDTNAPSDPANRKGRS</sequence>
<dbReference type="Proteomes" id="UP001242045">
    <property type="component" value="Unassembled WGS sequence"/>
</dbReference>
<feature type="compositionally biased region" description="Basic and acidic residues" evidence="1">
    <location>
        <begin position="16"/>
        <end position="30"/>
    </location>
</feature>
<comment type="caution">
    <text evidence="2">The sequence shown here is derived from an EMBL/GenBank/DDBJ whole genome shotgun (WGS) entry which is preliminary data.</text>
</comment>
<dbReference type="AlphaFoldDB" id="A0AAW8D5S0"/>
<organism evidence="2 3">
    <name type="scientific">Variovorax boronicumulans</name>
    <dbReference type="NCBI Taxonomy" id="436515"/>
    <lineage>
        <taxon>Bacteria</taxon>
        <taxon>Pseudomonadati</taxon>
        <taxon>Pseudomonadota</taxon>
        <taxon>Betaproteobacteria</taxon>
        <taxon>Burkholderiales</taxon>
        <taxon>Comamonadaceae</taxon>
        <taxon>Variovorax</taxon>
    </lineage>
</organism>
<reference evidence="2" key="1">
    <citation type="submission" date="2023-07" db="EMBL/GenBank/DDBJ databases">
        <title>Sorghum-associated microbial communities from plants grown in Nebraska, USA.</title>
        <authorList>
            <person name="Schachtman D."/>
        </authorList>
    </citation>
    <scope>NUCLEOTIDE SEQUENCE</scope>
    <source>
        <strain evidence="2">DS3754</strain>
    </source>
</reference>
<name>A0AAW8D5S0_9BURK</name>
<evidence type="ECO:0000256" key="1">
    <source>
        <dbReference type="SAM" id="MobiDB-lite"/>
    </source>
</evidence>
<evidence type="ECO:0000313" key="2">
    <source>
        <dbReference type="EMBL" id="MDP9895594.1"/>
    </source>
</evidence>
<dbReference type="EMBL" id="JAUSRD010000013">
    <property type="protein sequence ID" value="MDP9895594.1"/>
    <property type="molecule type" value="Genomic_DNA"/>
</dbReference>
<evidence type="ECO:0000313" key="3">
    <source>
        <dbReference type="Proteomes" id="UP001242045"/>
    </source>
</evidence>